<keyword evidence="2" id="KW-1185">Reference proteome</keyword>
<dbReference type="OrthoDB" id="10435283at2759"/>
<gene>
    <name evidence="1" type="ORF">NLJ89_g637</name>
</gene>
<proteinExistence type="predicted"/>
<reference evidence="1" key="1">
    <citation type="submission" date="2022-07" db="EMBL/GenBank/DDBJ databases">
        <title>Genome Sequence of Agrocybe chaxingu.</title>
        <authorList>
            <person name="Buettner E."/>
        </authorList>
    </citation>
    <scope>NUCLEOTIDE SEQUENCE</scope>
    <source>
        <strain evidence="1">MP-N11</strain>
    </source>
</reference>
<evidence type="ECO:0000313" key="2">
    <source>
        <dbReference type="Proteomes" id="UP001148786"/>
    </source>
</evidence>
<sequence>MPDIVSISALGVNIASLTADILSLRFLTKGEDMNQTFAIVTNNLTNITKTIEANVKLLDKKDAQRFKNSAQQLINQHRSLYNSNERRRAEETGRRRRELKESIRVRLEGIKSSSDTLLLNVQSASNLAKLQEISEIYNLSAVALTLTSMDVTDSQNPFE</sequence>
<comment type="caution">
    <text evidence="1">The sequence shown here is derived from an EMBL/GenBank/DDBJ whole genome shotgun (WGS) entry which is preliminary data.</text>
</comment>
<dbReference type="AlphaFoldDB" id="A0A9W8TG97"/>
<organism evidence="1 2">
    <name type="scientific">Agrocybe chaxingu</name>
    <dbReference type="NCBI Taxonomy" id="84603"/>
    <lineage>
        <taxon>Eukaryota</taxon>
        <taxon>Fungi</taxon>
        <taxon>Dikarya</taxon>
        <taxon>Basidiomycota</taxon>
        <taxon>Agaricomycotina</taxon>
        <taxon>Agaricomycetes</taxon>
        <taxon>Agaricomycetidae</taxon>
        <taxon>Agaricales</taxon>
        <taxon>Agaricineae</taxon>
        <taxon>Strophariaceae</taxon>
        <taxon>Agrocybe</taxon>
    </lineage>
</organism>
<name>A0A9W8TG97_9AGAR</name>
<dbReference type="Proteomes" id="UP001148786">
    <property type="component" value="Unassembled WGS sequence"/>
</dbReference>
<accession>A0A9W8TG97</accession>
<evidence type="ECO:0000313" key="1">
    <source>
        <dbReference type="EMBL" id="KAJ3517228.1"/>
    </source>
</evidence>
<dbReference type="EMBL" id="JANKHO010000026">
    <property type="protein sequence ID" value="KAJ3517228.1"/>
    <property type="molecule type" value="Genomic_DNA"/>
</dbReference>
<protein>
    <submittedName>
        <fullName evidence="1">Uncharacterized protein</fullName>
    </submittedName>
</protein>